<protein>
    <submittedName>
        <fullName evidence="1">Pyridine nucleotide-disulfide oxidoreductase</fullName>
    </submittedName>
</protein>
<proteinExistence type="predicted"/>
<evidence type="ECO:0000313" key="1">
    <source>
        <dbReference type="EMBL" id="STV34139.1"/>
    </source>
</evidence>
<accession>A0A378BCZ3</accession>
<dbReference type="EMBL" id="UGMN01000004">
    <property type="protein sequence ID" value="STV34139.1"/>
    <property type="molecule type" value="Genomic_DNA"/>
</dbReference>
<organism evidence="1 2">
    <name type="scientific">Klebsiella pneumoniae</name>
    <dbReference type="NCBI Taxonomy" id="573"/>
    <lineage>
        <taxon>Bacteria</taxon>
        <taxon>Pseudomonadati</taxon>
        <taxon>Pseudomonadota</taxon>
        <taxon>Gammaproteobacteria</taxon>
        <taxon>Enterobacterales</taxon>
        <taxon>Enterobacteriaceae</taxon>
        <taxon>Klebsiella/Raoultella group</taxon>
        <taxon>Klebsiella</taxon>
        <taxon>Klebsiella pneumoniae complex</taxon>
    </lineage>
</organism>
<name>A0A378BCZ3_KLEPN</name>
<sequence>MLFEIADGGGVVYWQKLILCCSAGGLQAVADKMNQAGGDVTNIIEQAPLPALAALRRRHKPHLPAGGVVEKTRATPESLLCRCEECALRPT</sequence>
<dbReference type="AlphaFoldDB" id="A0A378BCZ3"/>
<reference evidence="1 2" key="1">
    <citation type="submission" date="2018-06" db="EMBL/GenBank/DDBJ databases">
        <authorList>
            <consortium name="Pathogen Informatics"/>
            <person name="Doyle S."/>
        </authorList>
    </citation>
    <scope>NUCLEOTIDE SEQUENCE [LARGE SCALE GENOMIC DNA]</scope>
    <source>
        <strain evidence="1 2">NCTC5053</strain>
    </source>
</reference>
<gene>
    <name evidence="1" type="ORF">NCTC5053_04106</name>
</gene>
<dbReference type="Proteomes" id="UP000254387">
    <property type="component" value="Unassembled WGS sequence"/>
</dbReference>
<evidence type="ECO:0000313" key="2">
    <source>
        <dbReference type="Proteomes" id="UP000254387"/>
    </source>
</evidence>